<evidence type="ECO:0008006" key="3">
    <source>
        <dbReference type="Google" id="ProtNLM"/>
    </source>
</evidence>
<accession>A0A1M2W633</accession>
<organism evidence="1 2">
    <name type="scientific">Trametes pubescens</name>
    <name type="common">White-rot fungus</name>
    <dbReference type="NCBI Taxonomy" id="154538"/>
    <lineage>
        <taxon>Eukaryota</taxon>
        <taxon>Fungi</taxon>
        <taxon>Dikarya</taxon>
        <taxon>Basidiomycota</taxon>
        <taxon>Agaricomycotina</taxon>
        <taxon>Agaricomycetes</taxon>
        <taxon>Polyporales</taxon>
        <taxon>Polyporaceae</taxon>
        <taxon>Trametes</taxon>
    </lineage>
</organism>
<sequence>MALNAHMMFEDAVEGLTQLLNERLPLLEKLRIETISVGFGDDLVHLHQPPTFILRAANLPRLHTLMAINTNVDLDWPLCGNMRHLHLQLSDEEDELPSLPLSRFLHIVRNCPRLETLYVDGYIDVSTPAGTPPPEVLYLTGHTQLKEVWFREQPHTVSRILSFLVIPAHVTTHLSAFIKDRPQAVAALRAMVPDDLAKLPLLGHATEIEIRHTTQYCPRLLADSPTGTGAHIELELLPTHGDSALGMVEDDPDGVLLHVMIHSLDIFNICPARSLQVDGNLRHITVESWHTAFDRFPNLEKLQIEDTEGLSMKAIHVMLRALCARSRARPQDVVCPQLRRLRLRGQFLTLSKDMLEPVARCLMVRAQSRAPRLRRLELDLFSADGAWDAGLLVHVRQVFALMADDVDLNVRNASDWRLQ</sequence>
<name>A0A1M2W633_TRAPU</name>
<evidence type="ECO:0000313" key="1">
    <source>
        <dbReference type="EMBL" id="OJT15334.1"/>
    </source>
</evidence>
<dbReference type="SUPFAM" id="SSF52047">
    <property type="entry name" value="RNI-like"/>
    <property type="match status" value="1"/>
</dbReference>
<dbReference type="OrthoDB" id="2758370at2759"/>
<protein>
    <recommendedName>
        <fullName evidence="3">F-box domain-containing protein</fullName>
    </recommendedName>
</protein>
<dbReference type="Proteomes" id="UP000184267">
    <property type="component" value="Unassembled WGS sequence"/>
</dbReference>
<gene>
    <name evidence="1" type="ORF">TRAPUB_8130</name>
</gene>
<dbReference type="AlphaFoldDB" id="A0A1M2W633"/>
<keyword evidence="2" id="KW-1185">Reference proteome</keyword>
<reference evidence="1 2" key="1">
    <citation type="submission" date="2016-10" db="EMBL/GenBank/DDBJ databases">
        <title>Genome sequence of the basidiomycete white-rot fungus Trametes pubescens.</title>
        <authorList>
            <person name="Makela M.R."/>
            <person name="Granchi Z."/>
            <person name="Peng M."/>
            <person name="De Vries R.P."/>
            <person name="Grigoriev I."/>
            <person name="Riley R."/>
            <person name="Hilden K."/>
        </authorList>
    </citation>
    <scope>NUCLEOTIDE SEQUENCE [LARGE SCALE GENOMIC DNA]</scope>
    <source>
        <strain evidence="1 2">FBCC735</strain>
    </source>
</reference>
<proteinExistence type="predicted"/>
<dbReference type="EMBL" id="MNAD01000184">
    <property type="protein sequence ID" value="OJT15334.1"/>
    <property type="molecule type" value="Genomic_DNA"/>
</dbReference>
<dbReference type="OMA" id="ITVESWH"/>
<dbReference type="Gene3D" id="3.80.10.10">
    <property type="entry name" value="Ribonuclease Inhibitor"/>
    <property type="match status" value="1"/>
</dbReference>
<dbReference type="InterPro" id="IPR032675">
    <property type="entry name" value="LRR_dom_sf"/>
</dbReference>
<evidence type="ECO:0000313" key="2">
    <source>
        <dbReference type="Proteomes" id="UP000184267"/>
    </source>
</evidence>
<comment type="caution">
    <text evidence="1">The sequence shown here is derived from an EMBL/GenBank/DDBJ whole genome shotgun (WGS) entry which is preliminary data.</text>
</comment>